<sequence length="436" mass="50058">MSSKLVGLGMALQEPDTLVEPDEIIMNAIDEAFLLDELNPDDKSYKEIKIDFENAGLKVTKIEKLTNAHLCKRYITERNLMLGQRKLADPNFQLNEKYLYHGTSAKKLFICEEGLDSRMSKQGCFGKGIYFSDYPKKCVKYAEKQGNEEHFILLMRVILGEPKIYPNGKKDKNLVREPEKTSPYTGYRFYDSVQGCPVNHQEFVVYENRRALVEYIISYSKPVVKNSHVNEALTNNLDTGKSILLNLRITPILTLSPLITNSTTDDDESDSNLKRTIRAAFAAKPKKNLEDYLEPRYEELLLKKKQEFMSKTGVVDDFLIDHYLLRGNMDVDQAVKFYKEKPADSDPRQIDDSNFPETLLEKELKRATARPEYPQPGSDGWNVLSSEDREAIIEGLIDDFMLVTGLSREERDYAKRRLTSSENNLDLAVVAHYEDM</sequence>
<dbReference type="InterPro" id="IPR051712">
    <property type="entry name" value="ARTD-AVP"/>
</dbReference>
<dbReference type="Proteomes" id="UP001497497">
    <property type="component" value="Unassembled WGS sequence"/>
</dbReference>
<proteinExistence type="predicted"/>
<dbReference type="GO" id="GO:0005634">
    <property type="term" value="C:nucleus"/>
    <property type="evidence" value="ECO:0007669"/>
    <property type="project" value="TreeGrafter"/>
</dbReference>
<dbReference type="PROSITE" id="PS51059">
    <property type="entry name" value="PARP_CATALYTIC"/>
    <property type="match status" value="1"/>
</dbReference>
<evidence type="ECO:0000313" key="4">
    <source>
        <dbReference type="Proteomes" id="UP001497497"/>
    </source>
</evidence>
<dbReference type="InterPro" id="IPR012317">
    <property type="entry name" value="Poly(ADP-ribose)pol_cat_dom"/>
</dbReference>
<keyword evidence="1" id="KW-0808">Transferase</keyword>
<dbReference type="PANTHER" id="PTHR45740:SF2">
    <property type="entry name" value="POLY [ADP-RIBOSE] POLYMERASE"/>
    <property type="match status" value="1"/>
</dbReference>
<dbReference type="EC" id="2.4.2.-" evidence="1"/>
<keyword evidence="1" id="KW-0328">Glycosyltransferase</keyword>
<accession>A0AAV2HCF7</accession>
<organism evidence="3 4">
    <name type="scientific">Lymnaea stagnalis</name>
    <name type="common">Great pond snail</name>
    <name type="synonym">Helix stagnalis</name>
    <dbReference type="NCBI Taxonomy" id="6523"/>
    <lineage>
        <taxon>Eukaryota</taxon>
        <taxon>Metazoa</taxon>
        <taxon>Spiralia</taxon>
        <taxon>Lophotrochozoa</taxon>
        <taxon>Mollusca</taxon>
        <taxon>Gastropoda</taxon>
        <taxon>Heterobranchia</taxon>
        <taxon>Euthyneura</taxon>
        <taxon>Panpulmonata</taxon>
        <taxon>Hygrophila</taxon>
        <taxon>Lymnaeoidea</taxon>
        <taxon>Lymnaeidae</taxon>
        <taxon>Lymnaea</taxon>
    </lineage>
</organism>
<dbReference type="PANTHER" id="PTHR45740">
    <property type="entry name" value="POLY [ADP-RIBOSE] POLYMERASE"/>
    <property type="match status" value="1"/>
</dbReference>
<dbReference type="GO" id="GO:1990404">
    <property type="term" value="F:NAD+-protein mono-ADP-ribosyltransferase activity"/>
    <property type="evidence" value="ECO:0007669"/>
    <property type="project" value="TreeGrafter"/>
</dbReference>
<name>A0AAV2HCF7_LYMST</name>
<comment type="caution">
    <text evidence="3">The sequence shown here is derived from an EMBL/GenBank/DDBJ whole genome shotgun (WGS) entry which is preliminary data.</text>
</comment>
<evidence type="ECO:0000256" key="1">
    <source>
        <dbReference type="RuleBase" id="RU362114"/>
    </source>
</evidence>
<evidence type="ECO:0000313" key="3">
    <source>
        <dbReference type="EMBL" id="CAL1530918.1"/>
    </source>
</evidence>
<dbReference type="EMBL" id="CAXITT010000078">
    <property type="protein sequence ID" value="CAL1530918.1"/>
    <property type="molecule type" value="Genomic_DNA"/>
</dbReference>
<dbReference type="Pfam" id="PF00644">
    <property type="entry name" value="PARP"/>
    <property type="match status" value="1"/>
</dbReference>
<keyword evidence="4" id="KW-1185">Reference proteome</keyword>
<reference evidence="3 4" key="1">
    <citation type="submission" date="2024-04" db="EMBL/GenBank/DDBJ databases">
        <authorList>
            <consortium name="Genoscope - CEA"/>
            <person name="William W."/>
        </authorList>
    </citation>
    <scope>NUCLEOTIDE SEQUENCE [LARGE SCALE GENOMIC DNA]</scope>
</reference>
<protein>
    <recommendedName>
        <fullName evidence="1">Poly [ADP-ribose] polymerase</fullName>
        <shortName evidence="1">PARP</shortName>
        <ecNumber evidence="1">2.4.2.-</ecNumber>
    </recommendedName>
</protein>
<feature type="domain" description="PARP catalytic" evidence="2">
    <location>
        <begin position="20"/>
        <end position="228"/>
    </location>
</feature>
<dbReference type="SUPFAM" id="SSF56399">
    <property type="entry name" value="ADP-ribosylation"/>
    <property type="match status" value="1"/>
</dbReference>
<gene>
    <name evidence="3" type="ORF">GSLYS_00005043001</name>
</gene>
<keyword evidence="1" id="KW-0520">NAD</keyword>
<dbReference type="AlphaFoldDB" id="A0AAV2HCF7"/>
<evidence type="ECO:0000259" key="2">
    <source>
        <dbReference type="PROSITE" id="PS51059"/>
    </source>
</evidence>
<dbReference type="GO" id="GO:0003950">
    <property type="term" value="F:NAD+ poly-ADP-ribosyltransferase activity"/>
    <property type="evidence" value="ECO:0007669"/>
    <property type="project" value="UniProtKB-UniRule"/>
</dbReference>
<dbReference type="Gene3D" id="3.90.228.10">
    <property type="match status" value="1"/>
</dbReference>